<feature type="domain" description="PAC" evidence="3">
    <location>
        <begin position="234"/>
        <end position="287"/>
    </location>
</feature>
<dbReference type="PROSITE" id="PS50113">
    <property type="entry name" value="PAC"/>
    <property type="match status" value="1"/>
</dbReference>
<dbReference type="CDD" id="cd00130">
    <property type="entry name" value="PAS"/>
    <property type="match status" value="1"/>
</dbReference>
<reference evidence="5" key="1">
    <citation type="submission" date="2016-10" db="EMBL/GenBank/DDBJ databases">
        <authorList>
            <person name="Varghese N."/>
            <person name="Submissions S."/>
        </authorList>
    </citation>
    <scope>NUCLEOTIDE SEQUENCE [LARGE SCALE GENOMIC DNA]</scope>
    <source>
        <strain evidence="5">ATCC 25963</strain>
    </source>
</reference>
<keyword evidence="5" id="KW-1185">Reference proteome</keyword>
<dbReference type="STRING" id="54.SAMN02745121_04513"/>
<dbReference type="Proteomes" id="UP000199400">
    <property type="component" value="Unassembled WGS sequence"/>
</dbReference>
<dbReference type="NCBIfam" id="TIGR00229">
    <property type="entry name" value="sensory_box"/>
    <property type="match status" value="1"/>
</dbReference>
<evidence type="ECO:0000313" key="5">
    <source>
        <dbReference type="Proteomes" id="UP000199400"/>
    </source>
</evidence>
<protein>
    <submittedName>
        <fullName evidence="4">PAS domain S-box-containing protein</fullName>
    </submittedName>
</protein>
<dbReference type="EMBL" id="FOMX01000014">
    <property type="protein sequence ID" value="SFE50051.1"/>
    <property type="molecule type" value="Genomic_DNA"/>
</dbReference>
<dbReference type="Gene3D" id="3.30.450.20">
    <property type="entry name" value="PAS domain"/>
    <property type="match status" value="1"/>
</dbReference>
<dbReference type="AlphaFoldDB" id="A0A1I2B1H7"/>
<dbReference type="InterPro" id="IPR013656">
    <property type="entry name" value="PAS_4"/>
</dbReference>
<dbReference type="PROSITE" id="PS50110">
    <property type="entry name" value="RESPONSE_REGULATORY"/>
    <property type="match status" value="1"/>
</dbReference>
<evidence type="ECO:0000256" key="1">
    <source>
        <dbReference type="PROSITE-ProRule" id="PRU00169"/>
    </source>
</evidence>
<dbReference type="GO" id="GO:0000160">
    <property type="term" value="P:phosphorelay signal transduction system"/>
    <property type="evidence" value="ECO:0007669"/>
    <property type="project" value="InterPro"/>
</dbReference>
<proteinExistence type="predicted"/>
<dbReference type="InterPro" id="IPR000014">
    <property type="entry name" value="PAS"/>
</dbReference>
<sequence>MPDPGDERCLPALAAALRSLLLPGAGAAERALAAFAEPQGLDFAAFLEPSGLGFAPRGVWMRERGAPRGDELRLPPRWLEAFAEGRVVSAPAGEVSPPELKPLRLFGAPALLAAPARGDGLVGVLLFAAFGQRFTWSEGHAHAASALAAALAAALVRIDETAAVLDHLPQRIAWKDSRLRYRGANRAFARAAGLTGAQLAGRSDRELVLRPELCDGGDVARRHEREVLQSGRPQIARIEATQVAAGREQWLAVSRIPLTGGDGKPSGVIVVSEDITDRLQAAAMLRHAERTGAVARLASAMSADLQNPLTEIENLATDERIRSAARNAGDLVRQLAAFARRQLADPIDVAPASLIARMGSLLARVLGDGLALDLPVEGLRSAVRVDPRQLELLVVAVVRHIRSYMPQGSKLSIDVAPQTLGIERSLGFGLPAGEYVRIRFLAYPVESGGADMSEALRARLVLAQTIARHGGGALRLNRDNESGFRAASDSLAIEVVLPRVFSIPRVLDSTPAPDTRGVESLLILDDDLHLRGAVAAALRQLGYTVHIAEHLEEALALQRQTRPPLALALISSELSAGTAEAARALQKAQPELRVLVLSRHAGGEGVVVSGSFEALAARVRQALDTRPG</sequence>
<evidence type="ECO:0000259" key="3">
    <source>
        <dbReference type="PROSITE" id="PS50113"/>
    </source>
</evidence>
<evidence type="ECO:0000313" key="4">
    <source>
        <dbReference type="EMBL" id="SFE50051.1"/>
    </source>
</evidence>
<comment type="caution">
    <text evidence="1">Lacks conserved residue(s) required for the propagation of feature annotation.</text>
</comment>
<dbReference type="InterPro" id="IPR000700">
    <property type="entry name" value="PAS-assoc_C"/>
</dbReference>
<gene>
    <name evidence="4" type="ORF">SAMN02745121_04513</name>
</gene>
<dbReference type="InterPro" id="IPR035965">
    <property type="entry name" value="PAS-like_dom_sf"/>
</dbReference>
<dbReference type="SUPFAM" id="SSF55785">
    <property type="entry name" value="PYP-like sensor domain (PAS domain)"/>
    <property type="match status" value="1"/>
</dbReference>
<dbReference type="InterPro" id="IPR001789">
    <property type="entry name" value="Sig_transdc_resp-reg_receiver"/>
</dbReference>
<dbReference type="RefSeq" id="WP_170136316.1">
    <property type="nucleotide sequence ID" value="NZ_FOMX01000014.1"/>
</dbReference>
<organism evidence="4 5">
    <name type="scientific">Nannocystis exedens</name>
    <dbReference type="NCBI Taxonomy" id="54"/>
    <lineage>
        <taxon>Bacteria</taxon>
        <taxon>Pseudomonadati</taxon>
        <taxon>Myxococcota</taxon>
        <taxon>Polyangia</taxon>
        <taxon>Nannocystales</taxon>
        <taxon>Nannocystaceae</taxon>
        <taxon>Nannocystis</taxon>
    </lineage>
</organism>
<evidence type="ECO:0000259" key="2">
    <source>
        <dbReference type="PROSITE" id="PS50110"/>
    </source>
</evidence>
<dbReference type="Gene3D" id="3.40.50.2300">
    <property type="match status" value="1"/>
</dbReference>
<dbReference type="InterPro" id="IPR011006">
    <property type="entry name" value="CheY-like_superfamily"/>
</dbReference>
<dbReference type="Pfam" id="PF08448">
    <property type="entry name" value="PAS_4"/>
    <property type="match status" value="1"/>
</dbReference>
<feature type="domain" description="Response regulatory" evidence="2">
    <location>
        <begin position="520"/>
        <end position="628"/>
    </location>
</feature>
<accession>A0A1I2B1H7</accession>
<name>A0A1I2B1H7_9BACT</name>
<dbReference type="SUPFAM" id="SSF52172">
    <property type="entry name" value="CheY-like"/>
    <property type="match status" value="1"/>
</dbReference>